<evidence type="ECO:0000256" key="1">
    <source>
        <dbReference type="SAM" id="MobiDB-lite"/>
    </source>
</evidence>
<dbReference type="RefSeq" id="WP_096830509.1">
    <property type="nucleotide sequence ID" value="NZ_NXIB02000055.1"/>
</dbReference>
<dbReference type="AlphaFoldDB" id="A0A2G4F0U0"/>
<evidence type="ECO:0000313" key="2">
    <source>
        <dbReference type="EMBL" id="PHX55366.1"/>
    </source>
</evidence>
<dbReference type="OrthoDB" id="473091at2"/>
<accession>A0A2G4F0U0</accession>
<reference evidence="2" key="1">
    <citation type="submission" date="2017-10" db="EMBL/GenBank/DDBJ databases">
        <title>Draft genome sequence of the planktic cyanobacteria Tychonema bourrellyi isolated from alpine lentic freshwater.</title>
        <authorList>
            <person name="Tett A."/>
            <person name="Armanini F."/>
            <person name="Asnicar F."/>
            <person name="Boscaini A."/>
            <person name="Pasolli E."/>
            <person name="Zolfo M."/>
            <person name="Donati C."/>
            <person name="Salmaso N."/>
            <person name="Segata N."/>
        </authorList>
    </citation>
    <scope>NUCLEOTIDE SEQUENCE</scope>
    <source>
        <strain evidence="2">FEM_GT703</strain>
    </source>
</reference>
<dbReference type="Proteomes" id="UP000226442">
    <property type="component" value="Unassembled WGS sequence"/>
</dbReference>
<sequence length="915" mass="103075">MSRKSLLFDEELTTLDHRYFSEVRPRLYKLHTSHGQYGTRKGRTLAEHLDSACQFVLTVSKIAGVPDDKRACILAATAVHDLNKLTDENDKRNVKALARDRTFLLQQLDRACVAKFAQTESELELVRRLVERHSGHSASDGMRFLPEDPNIKRWAAMLIGGDLFDLGIEENKRIRKVETELTVALQRDSKLFHVSLSEDRGYLTSLLLSACEEVLHDRNLHTLAIDPNGQIFVGEAFPDGDLSLFIAQKWQKKIDRVFSSNVEQLVNATKDGIKIDPQAIQQNPEATLDEVDKLLVKKASGYKVEKVAKDIEKYGGDAGENAVTTAAAVGLHPVSNADEFAISEGLKTAYLSYRAAALSPKDVWDRIATQVGLSPEQRSALEPFNAQYGRCLFAAKSIEGDREQMLKKVFAALEDSFQLRGKAEEIEVSAELVNAVRQLLNFSTPANWQGFNELTAYIEANPRQRCSLGTTSLQIGELSSPKMPPGTKVQAFSNRLPGGMIAEPKRRADNLSALGYQLMAVGANFPNAVKQDPLYLHFALPKGSSVELRTIWQNFLKNTAAKNEDGTVTVDEIKLYRENEMVFQSNKMVGLALPKRPEFINSTVTIPVLWGEVNNSVALLKSLRLALEMSLAFEFGFPFVLGANLEVEPTWDFFGKVEGISSSLQPLLGSGQYRRNGHLSKEERRTAVTAEQVLERLRCIGKLAISVASIQKKDDCLYDLARAATRPLSFYYVLLRWLLREQDDPNLEAIWSRIKEPLNTLLRSLMSEEHDRVSSYLKQAAHIAEFAKLRGSSFRRTAQTEPFSEFIKAVRSRKSHMDWDTVFAALVQQYHNRLDRIREHGVGATKYEQVKQFYQVLQQLFEQVYHSRPERLLTDSKTLEAAYLFFLQEARQELKSKTESESTSKTESETTSVNN</sequence>
<evidence type="ECO:0000313" key="3">
    <source>
        <dbReference type="Proteomes" id="UP000226442"/>
    </source>
</evidence>
<protein>
    <submittedName>
        <fullName evidence="2">CRISPR-associated protein Csc3</fullName>
    </submittedName>
</protein>
<name>A0A2G4F0U0_9CYAN</name>
<organism evidence="2 3">
    <name type="scientific">Tychonema bourrellyi FEM_GT703</name>
    <dbReference type="NCBI Taxonomy" id="2040638"/>
    <lineage>
        <taxon>Bacteria</taxon>
        <taxon>Bacillati</taxon>
        <taxon>Cyanobacteriota</taxon>
        <taxon>Cyanophyceae</taxon>
        <taxon>Oscillatoriophycideae</taxon>
        <taxon>Oscillatoriales</taxon>
        <taxon>Microcoleaceae</taxon>
        <taxon>Tychonema</taxon>
    </lineage>
</organism>
<comment type="caution">
    <text evidence="2">The sequence shown here is derived from an EMBL/GenBank/DDBJ whole genome shotgun (WGS) entry which is preliminary data.</text>
</comment>
<dbReference type="EMBL" id="NXIB02000055">
    <property type="protein sequence ID" value="PHX55366.1"/>
    <property type="molecule type" value="Genomic_DNA"/>
</dbReference>
<gene>
    <name evidence="2" type="ORF">CP500_011245</name>
</gene>
<proteinExistence type="predicted"/>
<feature type="region of interest" description="Disordered" evidence="1">
    <location>
        <begin position="894"/>
        <end position="915"/>
    </location>
</feature>
<keyword evidence="3" id="KW-1185">Reference proteome</keyword>
<feature type="compositionally biased region" description="Basic and acidic residues" evidence="1">
    <location>
        <begin position="894"/>
        <end position="908"/>
    </location>
</feature>